<evidence type="ECO:0000313" key="1">
    <source>
        <dbReference type="EMBL" id="GAA1533709.1"/>
    </source>
</evidence>
<name>A0ABN2B822_9MICO</name>
<organism evidence="1 2">
    <name type="scientific">Dermacoccus barathri</name>
    <dbReference type="NCBI Taxonomy" id="322601"/>
    <lineage>
        <taxon>Bacteria</taxon>
        <taxon>Bacillati</taxon>
        <taxon>Actinomycetota</taxon>
        <taxon>Actinomycetes</taxon>
        <taxon>Micrococcales</taxon>
        <taxon>Dermacoccaceae</taxon>
        <taxon>Dermacoccus</taxon>
    </lineage>
</organism>
<gene>
    <name evidence="1" type="ORF">GCM10009762_05020</name>
</gene>
<dbReference type="EMBL" id="BAAANV010000015">
    <property type="protein sequence ID" value="GAA1533709.1"/>
    <property type="molecule type" value="Genomic_DNA"/>
</dbReference>
<comment type="caution">
    <text evidence="1">The sequence shown here is derived from an EMBL/GenBank/DDBJ whole genome shotgun (WGS) entry which is preliminary data.</text>
</comment>
<protein>
    <submittedName>
        <fullName evidence="1">Uncharacterized protein</fullName>
    </submittedName>
</protein>
<reference evidence="1 2" key="1">
    <citation type="journal article" date="2019" name="Int. J. Syst. Evol. Microbiol.">
        <title>The Global Catalogue of Microorganisms (GCM) 10K type strain sequencing project: providing services to taxonomists for standard genome sequencing and annotation.</title>
        <authorList>
            <consortium name="The Broad Institute Genomics Platform"/>
            <consortium name="The Broad Institute Genome Sequencing Center for Infectious Disease"/>
            <person name="Wu L."/>
            <person name="Ma J."/>
        </authorList>
    </citation>
    <scope>NUCLEOTIDE SEQUENCE [LARGE SCALE GENOMIC DNA]</scope>
    <source>
        <strain evidence="1 2">JCM 14588</strain>
    </source>
</reference>
<dbReference type="Proteomes" id="UP001501288">
    <property type="component" value="Unassembled WGS sequence"/>
</dbReference>
<evidence type="ECO:0000313" key="2">
    <source>
        <dbReference type="Proteomes" id="UP001501288"/>
    </source>
</evidence>
<sequence length="71" mass="7850">MARLLRANRRRPSIEAERNVRAGSRCLTLALRGLHLRESSLIGVRAKRAPLTGRDGLDGLDGLVSLSRFAR</sequence>
<keyword evidence="2" id="KW-1185">Reference proteome</keyword>
<proteinExistence type="predicted"/>
<accession>A0ABN2B822</accession>